<dbReference type="InterPro" id="IPR016032">
    <property type="entry name" value="Sig_transdc_resp-reg_C-effctor"/>
</dbReference>
<keyword evidence="7" id="KW-1185">Reference proteome</keyword>
<dbReference type="SMART" id="SM00448">
    <property type="entry name" value="REC"/>
    <property type="match status" value="1"/>
</dbReference>
<feature type="domain" description="HTH luxR-type" evidence="4">
    <location>
        <begin position="143"/>
        <end position="208"/>
    </location>
</feature>
<evidence type="ECO:0000313" key="6">
    <source>
        <dbReference type="EMBL" id="RRS02540.1"/>
    </source>
</evidence>
<dbReference type="SUPFAM" id="SSF52172">
    <property type="entry name" value="CheY-like"/>
    <property type="match status" value="1"/>
</dbReference>
<keyword evidence="2 6" id="KW-0238">DNA-binding</keyword>
<evidence type="ECO:0000259" key="4">
    <source>
        <dbReference type="PROSITE" id="PS50043"/>
    </source>
</evidence>
<feature type="modified residue" description="4-aspartylphosphate" evidence="3">
    <location>
        <position position="55"/>
    </location>
</feature>
<dbReference type="InterPro" id="IPR011006">
    <property type="entry name" value="CheY-like_superfamily"/>
</dbReference>
<dbReference type="Pfam" id="PF00196">
    <property type="entry name" value="GerE"/>
    <property type="match status" value="1"/>
</dbReference>
<dbReference type="PROSITE" id="PS50110">
    <property type="entry name" value="RESPONSE_REGULATORY"/>
    <property type="match status" value="1"/>
</dbReference>
<evidence type="ECO:0000313" key="7">
    <source>
        <dbReference type="Proteomes" id="UP000269265"/>
    </source>
</evidence>
<evidence type="ECO:0000256" key="3">
    <source>
        <dbReference type="PROSITE-ProRule" id="PRU00169"/>
    </source>
</evidence>
<dbReference type="CDD" id="cd06170">
    <property type="entry name" value="LuxR_C_like"/>
    <property type="match status" value="1"/>
</dbReference>
<evidence type="ECO:0000256" key="2">
    <source>
        <dbReference type="ARBA" id="ARBA00023125"/>
    </source>
</evidence>
<dbReference type="AlphaFoldDB" id="A0A426V6W1"/>
<keyword evidence="1 3" id="KW-0597">Phosphoprotein</keyword>
<dbReference type="InterPro" id="IPR001789">
    <property type="entry name" value="Sig_transdc_resp-reg_receiver"/>
</dbReference>
<evidence type="ECO:0000259" key="5">
    <source>
        <dbReference type="PROSITE" id="PS50110"/>
    </source>
</evidence>
<accession>A0A426V6W1</accession>
<dbReference type="InterPro" id="IPR039420">
    <property type="entry name" value="WalR-like"/>
</dbReference>
<name>A0A426V6W1_9BURK</name>
<evidence type="ECO:0000256" key="1">
    <source>
        <dbReference type="ARBA" id="ARBA00022553"/>
    </source>
</evidence>
<dbReference type="Proteomes" id="UP000269265">
    <property type="component" value="Unassembled WGS sequence"/>
</dbReference>
<dbReference type="GO" id="GO:0000160">
    <property type="term" value="P:phosphorelay signal transduction system"/>
    <property type="evidence" value="ECO:0007669"/>
    <property type="project" value="InterPro"/>
</dbReference>
<dbReference type="PANTHER" id="PTHR43214:SF43">
    <property type="entry name" value="TWO-COMPONENT RESPONSE REGULATOR"/>
    <property type="match status" value="1"/>
</dbReference>
<dbReference type="PROSITE" id="PS50043">
    <property type="entry name" value="HTH_LUXR_2"/>
    <property type="match status" value="1"/>
</dbReference>
<dbReference type="SMART" id="SM00421">
    <property type="entry name" value="HTH_LUXR"/>
    <property type="match status" value="1"/>
</dbReference>
<dbReference type="OrthoDB" id="9816469at2"/>
<dbReference type="GO" id="GO:0006355">
    <property type="term" value="P:regulation of DNA-templated transcription"/>
    <property type="evidence" value="ECO:0007669"/>
    <property type="project" value="InterPro"/>
</dbReference>
<dbReference type="PRINTS" id="PR00038">
    <property type="entry name" value="HTHLUXR"/>
</dbReference>
<gene>
    <name evidence="6" type="ORF">EIP75_20220</name>
</gene>
<proteinExistence type="predicted"/>
<organism evidence="6 7">
    <name type="scientific">Aquabacterium soli</name>
    <dbReference type="NCBI Taxonomy" id="2493092"/>
    <lineage>
        <taxon>Bacteria</taxon>
        <taxon>Pseudomonadati</taxon>
        <taxon>Pseudomonadota</taxon>
        <taxon>Betaproteobacteria</taxon>
        <taxon>Burkholderiales</taxon>
        <taxon>Aquabacterium</taxon>
    </lineage>
</organism>
<dbReference type="InterPro" id="IPR000792">
    <property type="entry name" value="Tscrpt_reg_LuxR_C"/>
</dbReference>
<dbReference type="GO" id="GO:0003677">
    <property type="term" value="F:DNA binding"/>
    <property type="evidence" value="ECO:0007669"/>
    <property type="project" value="UniProtKB-KW"/>
</dbReference>
<dbReference type="PANTHER" id="PTHR43214">
    <property type="entry name" value="TWO-COMPONENT RESPONSE REGULATOR"/>
    <property type="match status" value="1"/>
</dbReference>
<dbReference type="InterPro" id="IPR058245">
    <property type="entry name" value="NreC/VraR/RcsB-like_REC"/>
</dbReference>
<dbReference type="EMBL" id="RSED01000021">
    <property type="protein sequence ID" value="RRS02540.1"/>
    <property type="molecule type" value="Genomic_DNA"/>
</dbReference>
<comment type="caution">
    <text evidence="6">The sequence shown here is derived from an EMBL/GenBank/DDBJ whole genome shotgun (WGS) entry which is preliminary data.</text>
</comment>
<dbReference type="Pfam" id="PF00072">
    <property type="entry name" value="Response_reg"/>
    <property type="match status" value="1"/>
</dbReference>
<protein>
    <submittedName>
        <fullName evidence="6">DNA-binding response regulator</fullName>
    </submittedName>
</protein>
<feature type="domain" description="Response regulatory" evidence="5">
    <location>
        <begin position="4"/>
        <end position="120"/>
    </location>
</feature>
<dbReference type="Gene3D" id="3.40.50.2300">
    <property type="match status" value="1"/>
</dbReference>
<sequence length="211" mass="23293">MLINLGLFDDHDIVRAGFRYILSQHSDIEIKAEGKTGREALAAVRSQDLHVAVIDLSMPDLSGMDVLKQAKAIKPELSILILSAYSEDQYGLNVLKAGASGFLSKELAAEQLVSAVRTVAAGRRYISPRLSEMLALGLTQDIEQPPHLRLSEREFQIFSKLVVGRSVTEIADDLCLSSKTVSTYRSRLLEKMGFRTNADLTQYAVKNNLIT</sequence>
<reference evidence="6 7" key="1">
    <citation type="submission" date="2018-12" db="EMBL/GenBank/DDBJ databases">
        <title>The whole draft genome of Aquabacterium sp. SJQ9.</title>
        <authorList>
            <person name="Sun L."/>
            <person name="Gao X."/>
            <person name="Chen W."/>
            <person name="Huang K."/>
        </authorList>
    </citation>
    <scope>NUCLEOTIDE SEQUENCE [LARGE SCALE GENOMIC DNA]</scope>
    <source>
        <strain evidence="6 7">SJQ9</strain>
    </source>
</reference>
<dbReference type="PROSITE" id="PS00622">
    <property type="entry name" value="HTH_LUXR_1"/>
    <property type="match status" value="1"/>
</dbReference>
<dbReference type="CDD" id="cd17535">
    <property type="entry name" value="REC_NarL-like"/>
    <property type="match status" value="1"/>
</dbReference>
<dbReference type="SUPFAM" id="SSF46894">
    <property type="entry name" value="C-terminal effector domain of the bipartite response regulators"/>
    <property type="match status" value="1"/>
</dbReference>